<feature type="DNA-binding region" description="H-T-H motif" evidence="2">
    <location>
        <begin position="29"/>
        <end position="48"/>
    </location>
</feature>
<organism evidence="4 5">
    <name type="scientific">Ligilactobacillus apodemi DSM 16634 = JCM 16172</name>
    <dbReference type="NCBI Taxonomy" id="1423724"/>
    <lineage>
        <taxon>Bacteria</taxon>
        <taxon>Bacillati</taxon>
        <taxon>Bacillota</taxon>
        <taxon>Bacilli</taxon>
        <taxon>Lactobacillales</taxon>
        <taxon>Lactobacillaceae</taxon>
        <taxon>Ligilactobacillus</taxon>
    </lineage>
</organism>
<dbReference type="RefSeq" id="WP_025086758.1">
    <property type="nucleotide sequence ID" value="NZ_AZFT01000048.1"/>
</dbReference>
<dbReference type="EMBL" id="AZFT01000048">
    <property type="protein sequence ID" value="KRL84874.1"/>
    <property type="molecule type" value="Genomic_DNA"/>
</dbReference>
<protein>
    <submittedName>
        <fullName evidence="4">TetR family transcriptional regulator</fullName>
    </submittedName>
</protein>
<dbReference type="Gene3D" id="1.10.357.10">
    <property type="entry name" value="Tetracycline Repressor, domain 2"/>
    <property type="match status" value="1"/>
</dbReference>
<sequence length="174" mass="20511">MSKSQEKKQEILALALRTLLKHEAVEKITVDQICREAKVHRSTFYRYFQDKYDLLQYAFGTLMLSKLDEEDIVDSMISMIIKDKEIFRNVSINNSNNLLYWMMLDMLTERILEASLNDRLHNIKWIEETVLTSTDKKLAANMIAGACLTLFFKWVESNFQMSPEELSDFIHHLH</sequence>
<dbReference type="PATRIC" id="fig|1423724.4.peg.373"/>
<dbReference type="PANTHER" id="PTHR43479:SF11">
    <property type="entry name" value="ACREF_ENVCD OPERON REPRESSOR-RELATED"/>
    <property type="match status" value="1"/>
</dbReference>
<dbReference type="eggNOG" id="COG1309">
    <property type="taxonomic scope" value="Bacteria"/>
</dbReference>
<evidence type="ECO:0000256" key="2">
    <source>
        <dbReference type="PROSITE-ProRule" id="PRU00335"/>
    </source>
</evidence>
<evidence type="ECO:0000313" key="4">
    <source>
        <dbReference type="EMBL" id="KRL84874.1"/>
    </source>
</evidence>
<dbReference type="AlphaFoldDB" id="A0A0R1U0H2"/>
<evidence type="ECO:0000259" key="3">
    <source>
        <dbReference type="PROSITE" id="PS50977"/>
    </source>
</evidence>
<accession>A0A0R1U0H2</accession>
<dbReference type="GO" id="GO:0003677">
    <property type="term" value="F:DNA binding"/>
    <property type="evidence" value="ECO:0007669"/>
    <property type="project" value="UniProtKB-UniRule"/>
</dbReference>
<dbReference type="InterPro" id="IPR050624">
    <property type="entry name" value="HTH-type_Tx_Regulator"/>
</dbReference>
<dbReference type="InterPro" id="IPR039532">
    <property type="entry name" value="TetR_C_Firmicutes"/>
</dbReference>
<dbReference type="STRING" id="1423724.FC32_GL000355"/>
<keyword evidence="1 2" id="KW-0238">DNA-binding</keyword>
<gene>
    <name evidence="4" type="ORF">FC32_GL000355</name>
</gene>
<dbReference type="InterPro" id="IPR001647">
    <property type="entry name" value="HTH_TetR"/>
</dbReference>
<comment type="caution">
    <text evidence="4">The sequence shown here is derived from an EMBL/GenBank/DDBJ whole genome shotgun (WGS) entry which is preliminary data.</text>
</comment>
<dbReference type="OrthoDB" id="9810250at2"/>
<dbReference type="InterPro" id="IPR009057">
    <property type="entry name" value="Homeodomain-like_sf"/>
</dbReference>
<keyword evidence="5" id="KW-1185">Reference proteome</keyword>
<dbReference type="Pfam" id="PF00440">
    <property type="entry name" value="TetR_N"/>
    <property type="match status" value="1"/>
</dbReference>
<name>A0A0R1U0H2_9LACO</name>
<dbReference type="SUPFAM" id="SSF46689">
    <property type="entry name" value="Homeodomain-like"/>
    <property type="match status" value="1"/>
</dbReference>
<dbReference type="PROSITE" id="PS50977">
    <property type="entry name" value="HTH_TETR_2"/>
    <property type="match status" value="1"/>
</dbReference>
<evidence type="ECO:0000256" key="1">
    <source>
        <dbReference type="ARBA" id="ARBA00023125"/>
    </source>
</evidence>
<dbReference type="PANTHER" id="PTHR43479">
    <property type="entry name" value="ACREF/ENVCD OPERON REPRESSOR-RELATED"/>
    <property type="match status" value="1"/>
</dbReference>
<dbReference type="Proteomes" id="UP000051324">
    <property type="component" value="Unassembled WGS sequence"/>
</dbReference>
<dbReference type="Pfam" id="PF14278">
    <property type="entry name" value="TetR_C_8"/>
    <property type="match status" value="1"/>
</dbReference>
<feature type="domain" description="HTH tetR-type" evidence="3">
    <location>
        <begin position="6"/>
        <end position="66"/>
    </location>
</feature>
<evidence type="ECO:0000313" key="5">
    <source>
        <dbReference type="Proteomes" id="UP000051324"/>
    </source>
</evidence>
<reference evidence="4 5" key="1">
    <citation type="journal article" date="2015" name="Genome Announc.">
        <title>Expanding the biotechnology potential of lactobacilli through comparative genomics of 213 strains and associated genera.</title>
        <authorList>
            <person name="Sun Z."/>
            <person name="Harris H.M."/>
            <person name="McCann A."/>
            <person name="Guo C."/>
            <person name="Argimon S."/>
            <person name="Zhang W."/>
            <person name="Yang X."/>
            <person name="Jeffery I.B."/>
            <person name="Cooney J.C."/>
            <person name="Kagawa T.F."/>
            <person name="Liu W."/>
            <person name="Song Y."/>
            <person name="Salvetti E."/>
            <person name="Wrobel A."/>
            <person name="Rasinkangas P."/>
            <person name="Parkhill J."/>
            <person name="Rea M.C."/>
            <person name="O'Sullivan O."/>
            <person name="Ritari J."/>
            <person name="Douillard F.P."/>
            <person name="Paul Ross R."/>
            <person name="Yang R."/>
            <person name="Briner A.E."/>
            <person name="Felis G.E."/>
            <person name="de Vos W.M."/>
            <person name="Barrangou R."/>
            <person name="Klaenhammer T.R."/>
            <person name="Caufield P.W."/>
            <person name="Cui Y."/>
            <person name="Zhang H."/>
            <person name="O'Toole P.W."/>
        </authorList>
    </citation>
    <scope>NUCLEOTIDE SEQUENCE [LARGE SCALE GENOMIC DNA]</scope>
    <source>
        <strain evidence="4 5">DSM 16634</strain>
    </source>
</reference>
<proteinExistence type="predicted"/>